<feature type="region of interest" description="Disordered" evidence="1">
    <location>
        <begin position="48"/>
        <end position="71"/>
    </location>
</feature>
<protein>
    <submittedName>
        <fullName evidence="2">Uncharacterized protein</fullName>
    </submittedName>
</protein>
<reference evidence="2" key="1">
    <citation type="submission" date="2021-01" db="UniProtKB">
        <authorList>
            <consortium name="EnsemblMetazoa"/>
        </authorList>
    </citation>
    <scope>IDENTIFICATION</scope>
</reference>
<accession>A0A7M5UTK6</accession>
<sequence>MNGDEYVALSPSTHMVPCSPFLRTYEASPAPCVPDVDRNATRRLYTTTQDSQGGTISPMRFSQPYSQSSQNDAQQIPATPCIDQKQKSVQKKISLEQVVPSCSPFINFDDEKPSNSQQASQESTTNDYLDISITNNNIEQKENSVPTDEKPPIMNHCRPLQDLEGPKPAKRQVRMMTKSTEIKPIDFLKSDNIFG</sequence>
<dbReference type="GeneID" id="136799579"/>
<dbReference type="EnsemblMetazoa" id="CLYHEMT001171.1">
    <property type="protein sequence ID" value="CLYHEMP001171.1"/>
    <property type="gene ID" value="CLYHEMG001171"/>
</dbReference>
<proteinExistence type="predicted"/>
<evidence type="ECO:0000256" key="1">
    <source>
        <dbReference type="SAM" id="MobiDB-lite"/>
    </source>
</evidence>
<dbReference type="RefSeq" id="XP_066912400.1">
    <property type="nucleotide sequence ID" value="XM_067056299.1"/>
</dbReference>
<dbReference type="Proteomes" id="UP000594262">
    <property type="component" value="Unplaced"/>
</dbReference>
<evidence type="ECO:0000313" key="3">
    <source>
        <dbReference type="Proteomes" id="UP000594262"/>
    </source>
</evidence>
<keyword evidence="3" id="KW-1185">Reference proteome</keyword>
<organism evidence="2 3">
    <name type="scientific">Clytia hemisphaerica</name>
    <dbReference type="NCBI Taxonomy" id="252671"/>
    <lineage>
        <taxon>Eukaryota</taxon>
        <taxon>Metazoa</taxon>
        <taxon>Cnidaria</taxon>
        <taxon>Hydrozoa</taxon>
        <taxon>Hydroidolina</taxon>
        <taxon>Leptothecata</taxon>
        <taxon>Obeliida</taxon>
        <taxon>Clytiidae</taxon>
        <taxon>Clytia</taxon>
    </lineage>
</organism>
<dbReference type="AlphaFoldDB" id="A0A7M5UTK6"/>
<name>A0A7M5UTK6_9CNID</name>
<evidence type="ECO:0000313" key="2">
    <source>
        <dbReference type="EnsemblMetazoa" id="CLYHEMP001171.1"/>
    </source>
</evidence>